<evidence type="ECO:0000256" key="2">
    <source>
        <dbReference type="ARBA" id="ARBA00022692"/>
    </source>
</evidence>
<name>A0ABS6G7A8_9FIRM</name>
<keyword evidence="4" id="KW-0472">Membrane</keyword>
<dbReference type="InterPro" id="IPR006480">
    <property type="entry name" value="Phage_holin_4_1"/>
</dbReference>
<sequence>MKKDAILLVVILTHQIDLTLVVENPIFRTMAVLFYTANEGISVTESIALLGVPLPTGMLDTLKN</sequence>
<evidence type="ECO:0000256" key="4">
    <source>
        <dbReference type="ARBA" id="ARBA00023136"/>
    </source>
</evidence>
<accession>A0ABS6G7A8</accession>
<keyword evidence="2" id="KW-0812">Transmembrane</keyword>
<dbReference type="EMBL" id="JAHLQK010000006">
    <property type="protein sequence ID" value="MBU5677989.1"/>
    <property type="molecule type" value="Genomic_DNA"/>
</dbReference>
<dbReference type="Proteomes" id="UP000779508">
    <property type="component" value="Unassembled WGS sequence"/>
</dbReference>
<evidence type="ECO:0000313" key="6">
    <source>
        <dbReference type="Proteomes" id="UP000779508"/>
    </source>
</evidence>
<comment type="subcellular location">
    <subcellularLocation>
        <location evidence="1">Membrane</location>
        <topology evidence="1">Multi-pass membrane protein</topology>
    </subcellularLocation>
</comment>
<organism evidence="5 6">
    <name type="scientific">Alkaliphilus flagellatus</name>
    <dbReference type="NCBI Taxonomy" id="2841507"/>
    <lineage>
        <taxon>Bacteria</taxon>
        <taxon>Bacillati</taxon>
        <taxon>Bacillota</taxon>
        <taxon>Clostridia</taxon>
        <taxon>Peptostreptococcales</taxon>
        <taxon>Natronincolaceae</taxon>
        <taxon>Alkaliphilus</taxon>
    </lineage>
</organism>
<evidence type="ECO:0000256" key="3">
    <source>
        <dbReference type="ARBA" id="ARBA00022989"/>
    </source>
</evidence>
<keyword evidence="6" id="KW-1185">Reference proteome</keyword>
<gene>
    <name evidence="5" type="ORF">KQI88_16340</name>
</gene>
<protein>
    <submittedName>
        <fullName evidence="5">Phage holin family protein</fullName>
    </submittedName>
</protein>
<evidence type="ECO:0000313" key="5">
    <source>
        <dbReference type="EMBL" id="MBU5677989.1"/>
    </source>
</evidence>
<proteinExistence type="predicted"/>
<keyword evidence="3" id="KW-1133">Transmembrane helix</keyword>
<dbReference type="Pfam" id="PF05105">
    <property type="entry name" value="Phage_holin_4_1"/>
    <property type="match status" value="1"/>
</dbReference>
<comment type="caution">
    <text evidence="5">The sequence shown here is derived from an EMBL/GenBank/DDBJ whole genome shotgun (WGS) entry which is preliminary data.</text>
</comment>
<evidence type="ECO:0000256" key="1">
    <source>
        <dbReference type="ARBA" id="ARBA00004141"/>
    </source>
</evidence>
<reference evidence="5 6" key="1">
    <citation type="submission" date="2021-06" db="EMBL/GenBank/DDBJ databases">
        <authorList>
            <person name="Sun Q."/>
            <person name="Li D."/>
        </authorList>
    </citation>
    <scope>NUCLEOTIDE SEQUENCE [LARGE SCALE GENOMIC DNA]</scope>
    <source>
        <strain evidence="5 6">MSJ-5</strain>
    </source>
</reference>